<dbReference type="Gene3D" id="3.90.550.50">
    <property type="match status" value="1"/>
</dbReference>
<dbReference type="CDD" id="cd02440">
    <property type="entry name" value="AdoMet_MTases"/>
    <property type="match status" value="1"/>
</dbReference>
<dbReference type="InterPro" id="IPR029063">
    <property type="entry name" value="SAM-dependent_MTases_sf"/>
</dbReference>
<keyword evidence="8" id="KW-0472">Membrane</keyword>
<feature type="domain" description="Methyltransferase type 11" evidence="10">
    <location>
        <begin position="672"/>
        <end position="713"/>
    </location>
</feature>
<feature type="domain" description="Polysaccharide pyruvyl transferase" evidence="9">
    <location>
        <begin position="37"/>
        <end position="278"/>
    </location>
</feature>
<evidence type="ECO:0000313" key="11">
    <source>
        <dbReference type="EMBL" id="PNC18112.1"/>
    </source>
</evidence>
<evidence type="ECO:0000256" key="5">
    <source>
        <dbReference type="ARBA" id="ARBA00022968"/>
    </source>
</evidence>
<keyword evidence="6" id="KW-1133">Transmembrane helix</keyword>
<evidence type="ECO:0000256" key="2">
    <source>
        <dbReference type="ARBA" id="ARBA00022676"/>
    </source>
</evidence>
<name>A0A2N8HDS8_9BACT</name>
<dbReference type="GO" id="GO:0005975">
    <property type="term" value="P:carbohydrate metabolic process"/>
    <property type="evidence" value="ECO:0007669"/>
    <property type="project" value="InterPro"/>
</dbReference>
<evidence type="ECO:0000256" key="7">
    <source>
        <dbReference type="ARBA" id="ARBA00023034"/>
    </source>
</evidence>
<proteinExistence type="predicted"/>
<evidence type="ECO:0000256" key="6">
    <source>
        <dbReference type="ARBA" id="ARBA00022989"/>
    </source>
</evidence>
<dbReference type="InterPro" id="IPR002516">
    <property type="entry name" value="Glyco_trans_11"/>
</dbReference>
<accession>A0A2N8HDS8</accession>
<reference evidence="11 12" key="1">
    <citation type="journal article" date="2017" name="BMC Genomics">
        <title>Genome sequencing of 39 Akkermansia muciniphila isolates reveals its population structure, genomic and functional diverisity, and global distribution in mammalian gut microbiotas.</title>
        <authorList>
            <person name="Guo X."/>
            <person name="Li S."/>
            <person name="Zhang J."/>
            <person name="Wu F."/>
            <person name="Li X."/>
            <person name="Wu D."/>
            <person name="Zhang M."/>
            <person name="Ou Z."/>
            <person name="Jie Z."/>
            <person name="Yan Q."/>
            <person name="Li P."/>
            <person name="Yi J."/>
            <person name="Peng Y."/>
        </authorList>
    </citation>
    <scope>NUCLEOTIDE SEQUENCE [LARGE SCALE GENOMIC DNA]</scope>
    <source>
        <strain evidence="11 12">GP24</strain>
    </source>
</reference>
<dbReference type="InterPro" id="IPR002659">
    <property type="entry name" value="Glyco_trans_31"/>
</dbReference>
<evidence type="ECO:0000259" key="10">
    <source>
        <dbReference type="Pfam" id="PF08241"/>
    </source>
</evidence>
<evidence type="ECO:0000313" key="12">
    <source>
        <dbReference type="Proteomes" id="UP000236000"/>
    </source>
</evidence>
<sequence>MNEHATIQGVTAMTSNNQVLQALKELGPFYYQPNPGNMGDHLIAHATREFFRKNSLSFNPFFMETLQRSEPFPLVYGGGGPFVPYYGMVPEIMRLLANPAVSRVVILPSSFYQCDEIAELLDERVTVFCREERSFRYLSRLNHRARILLADDMAFTLDARQAVRNLPEEILNDPEFREKAALAGEGLHLLEDGRKALLFLRTDAEAGPESRQARECCKSFDLSGLARGSTVDEERGRFYSGLFLHCLDQADVVLTDRLHGAIGAYLLGKETWLLDNSYGKISGVYDFSMKGDSRTTLLQGLEKFPYADLIAPLSSRCGKAEEEEGAPEDGVEKPARKKIKILVGICSAQGYSERRNAVRETWLSHPHPDVKCIFFLGGDVPERERKDTVGLDAADSYNALPRKVLAFFRHALEHEDFDWLFKCDDDTFLDLSRLPELADDRYGIIGDEMLGRRMAPSGGAGYLLSRRTVEKLVSPAFADRVPCSGAEDLIFGKLALETGAAPHATPRLFMSNTRYPAPGNSTVSAHWCSPELLHALETLRHDSPVTAYRGRHEHWQDELLFYRNGVFRRRRSDCYGWWNLGADNVLTLRWKVWRAEQLSWRNGAFVGSTVRLERMEGMPSLWELARKEGGDGMGKVKKAEARTEYIHAGCGDRFLEGWLNVDLPHYDLTVPLPWEDGTVKALFLEHVAEYLSPVGLVDFLKEAWRVLKPGGVLRLAFTDTGRLAAEAPIAWRRFLRERSGLSPLPGYELEALIGREGQQSFWSEDSLSGMLKLAAFSVSVHEPGQSAVTELCGLERKEARPEFPFELLGRRCLEAQKPPGNAAPLACPACAGRKSVSSSSELREEDMGVFVSPYFSKGQRTGNRLFQIAAVYAHALRHGLECRIPWRYEEITGRLYEMLGPETAACPPGGEKGPVAYREKRFSYDPIPAAVRQGRMAGYFQSEKYFSDQEKEIRKLYARLAAPRREGEAGVHVRLGDYQKLSHQYHSPDAGFLEEAFRRLSDNVRTLHIFSDSPRQALELVYTVPGASRFELVLNEEDVLPALRTMSGMQELVISCSSYSWWGAWLGNQEKVMIQKKWFIGEISDYEDVYRPGWTRL</sequence>
<dbReference type="Pfam" id="PF01531">
    <property type="entry name" value="Glyco_transf_11"/>
    <property type="match status" value="1"/>
</dbReference>
<dbReference type="GO" id="GO:0016020">
    <property type="term" value="C:membrane"/>
    <property type="evidence" value="ECO:0007669"/>
    <property type="project" value="InterPro"/>
</dbReference>
<dbReference type="GO" id="GO:0008107">
    <property type="term" value="F:galactoside 2-alpha-L-fucosyltransferase activity"/>
    <property type="evidence" value="ECO:0007669"/>
    <property type="project" value="InterPro"/>
</dbReference>
<dbReference type="Pfam" id="PF08241">
    <property type="entry name" value="Methyltransf_11"/>
    <property type="match status" value="1"/>
</dbReference>
<gene>
    <name evidence="11" type="ORF">CXU22_05605</name>
</gene>
<dbReference type="PANTHER" id="PTHR11214:SF3">
    <property type="entry name" value="BETA-1,3-GALACTOSYLTRANSFERASE 6"/>
    <property type="match status" value="1"/>
</dbReference>
<dbReference type="PANTHER" id="PTHR11214">
    <property type="entry name" value="BETA-1,3-N-ACETYLGLUCOSAMINYLTRANSFERASE"/>
    <property type="match status" value="1"/>
</dbReference>
<evidence type="ECO:0000259" key="9">
    <source>
        <dbReference type="Pfam" id="PF04230"/>
    </source>
</evidence>
<dbReference type="GO" id="GO:0008757">
    <property type="term" value="F:S-adenosylmethionine-dependent methyltransferase activity"/>
    <property type="evidence" value="ECO:0007669"/>
    <property type="project" value="InterPro"/>
</dbReference>
<dbReference type="SUPFAM" id="SSF53335">
    <property type="entry name" value="S-adenosyl-L-methionine-dependent methyltransferases"/>
    <property type="match status" value="1"/>
</dbReference>
<comment type="subcellular location">
    <subcellularLocation>
        <location evidence="1">Golgi apparatus membrane</location>
        <topology evidence="1">Single-pass type II membrane protein</topology>
    </subcellularLocation>
</comment>
<keyword evidence="5" id="KW-0735">Signal-anchor</keyword>
<evidence type="ECO:0000256" key="4">
    <source>
        <dbReference type="ARBA" id="ARBA00022692"/>
    </source>
</evidence>
<dbReference type="AlphaFoldDB" id="A0A2N8HDS8"/>
<dbReference type="InterPro" id="IPR013216">
    <property type="entry name" value="Methyltransf_11"/>
</dbReference>
<organism evidence="11 12">
    <name type="scientific">Akkermansia muciniphila</name>
    <dbReference type="NCBI Taxonomy" id="239935"/>
    <lineage>
        <taxon>Bacteria</taxon>
        <taxon>Pseudomonadati</taxon>
        <taxon>Verrucomicrobiota</taxon>
        <taxon>Verrucomicrobiia</taxon>
        <taxon>Verrucomicrobiales</taxon>
        <taxon>Akkermansiaceae</taxon>
        <taxon>Akkermansia</taxon>
    </lineage>
</organism>
<dbReference type="Gene3D" id="3.40.50.150">
    <property type="entry name" value="Vaccinia Virus protein VP39"/>
    <property type="match status" value="1"/>
</dbReference>
<dbReference type="Pfam" id="PF01762">
    <property type="entry name" value="Galactosyl_T"/>
    <property type="match status" value="1"/>
</dbReference>
<keyword evidence="4" id="KW-0812">Transmembrane</keyword>
<keyword evidence="7" id="KW-0333">Golgi apparatus</keyword>
<keyword evidence="2" id="KW-0328">Glycosyltransferase</keyword>
<dbReference type="Pfam" id="PF04230">
    <property type="entry name" value="PS_pyruv_trans"/>
    <property type="match status" value="1"/>
</dbReference>
<dbReference type="OrthoDB" id="9794601at2"/>
<protein>
    <submittedName>
        <fullName evidence="11">Uncharacterized protein</fullName>
    </submittedName>
</protein>
<dbReference type="EMBL" id="PJKA01000010">
    <property type="protein sequence ID" value="PNC18112.1"/>
    <property type="molecule type" value="Genomic_DNA"/>
</dbReference>
<dbReference type="Proteomes" id="UP000236000">
    <property type="component" value="Unassembled WGS sequence"/>
</dbReference>
<evidence type="ECO:0000256" key="3">
    <source>
        <dbReference type="ARBA" id="ARBA00022679"/>
    </source>
</evidence>
<evidence type="ECO:0000256" key="8">
    <source>
        <dbReference type="ARBA" id="ARBA00023136"/>
    </source>
</evidence>
<keyword evidence="3" id="KW-0808">Transferase</keyword>
<dbReference type="RefSeq" id="WP_102713416.1">
    <property type="nucleotide sequence ID" value="NZ_PJKA01000010.1"/>
</dbReference>
<evidence type="ECO:0000256" key="1">
    <source>
        <dbReference type="ARBA" id="ARBA00004323"/>
    </source>
</evidence>
<comment type="caution">
    <text evidence="11">The sequence shown here is derived from an EMBL/GenBank/DDBJ whole genome shotgun (WGS) entry which is preliminary data.</text>
</comment>
<dbReference type="InterPro" id="IPR007345">
    <property type="entry name" value="Polysacch_pyruvyl_Trfase"/>
</dbReference>